<evidence type="ECO:0000259" key="1">
    <source>
        <dbReference type="Pfam" id="PF01370"/>
    </source>
</evidence>
<organism evidence="2">
    <name type="scientific">Trichodesmium erythraeum (strain IMS101)</name>
    <dbReference type="NCBI Taxonomy" id="203124"/>
    <lineage>
        <taxon>Bacteria</taxon>
        <taxon>Bacillati</taxon>
        <taxon>Cyanobacteriota</taxon>
        <taxon>Cyanophyceae</taxon>
        <taxon>Oscillatoriophycideae</taxon>
        <taxon>Oscillatoriales</taxon>
        <taxon>Microcoleaceae</taxon>
        <taxon>Trichodesmium</taxon>
    </lineage>
</organism>
<feature type="domain" description="NAD-dependent epimerase/dehydratase" evidence="1">
    <location>
        <begin position="6"/>
        <end position="220"/>
    </location>
</feature>
<dbReference type="InterPro" id="IPR001509">
    <property type="entry name" value="Epimerase_deHydtase"/>
</dbReference>
<dbReference type="OrthoDB" id="504638at2"/>
<proteinExistence type="predicted"/>
<dbReference type="EMBL" id="CP000393">
    <property type="protein sequence ID" value="ABG50979.1"/>
    <property type="molecule type" value="Genomic_DNA"/>
</dbReference>
<dbReference type="InterPro" id="IPR036291">
    <property type="entry name" value="NAD(P)-bd_dom_sf"/>
</dbReference>
<dbReference type="PANTHER" id="PTHR43245">
    <property type="entry name" value="BIFUNCTIONAL POLYMYXIN RESISTANCE PROTEIN ARNA"/>
    <property type="match status" value="1"/>
</dbReference>
<dbReference type="HOGENOM" id="CLU_882268_0_0_3"/>
<name>Q114U5_TRIEI</name>
<dbReference type="Pfam" id="PF01370">
    <property type="entry name" value="Epimerase"/>
    <property type="match status" value="1"/>
</dbReference>
<sequence>MSHKRIFITGASGCIGHYIVESLIQNTHHELYLLVRNPDKLKVDYKARPGVNLLKANLREIEQFSSLLPEINVAILAATAWGNLQEVFDINVIKTLKLITLLNPEVCENIIYFSTASILDQNNRLLTKAGEIGTDYIRSKYDCMYQLSQLDNLPPLTCLFPTLVLGGDQEKPYSHLSAGLPEIIKHIGLIRWLKVDGSFHFIHAADIAQVVSYLVEHPPHSKELQKLILGNPKVTVNQVVEEICAYLKKRIFFRFNLAPWLIEVIISVFKIQVAAWDRFCLEYRHFTYQNPINPASFKLPSYCPAIPDILRTRNLKFSPLNQKL</sequence>
<gene>
    <name evidence="2" type="ordered locus">Tery_1715</name>
</gene>
<dbReference type="InterPro" id="IPR050177">
    <property type="entry name" value="Lipid_A_modif_metabolic_enz"/>
</dbReference>
<protein>
    <submittedName>
        <fullName evidence="2">NAD-dependent epimerase/dehydratase</fullName>
    </submittedName>
</protein>
<dbReference type="AlphaFoldDB" id="Q114U5"/>
<dbReference type="RefSeq" id="WP_011611354.1">
    <property type="nucleotide sequence ID" value="NC_008312.1"/>
</dbReference>
<evidence type="ECO:0000313" key="2">
    <source>
        <dbReference type="EMBL" id="ABG50979.1"/>
    </source>
</evidence>
<dbReference type="STRING" id="203124.Tery_1715"/>
<dbReference type="PANTHER" id="PTHR43245:SF13">
    <property type="entry name" value="UDP-D-APIOSE_UDP-D-XYLOSE SYNTHASE 2"/>
    <property type="match status" value="1"/>
</dbReference>
<dbReference type="eggNOG" id="COG0451">
    <property type="taxonomic scope" value="Bacteria"/>
</dbReference>
<dbReference type="SUPFAM" id="SSF51735">
    <property type="entry name" value="NAD(P)-binding Rossmann-fold domains"/>
    <property type="match status" value="1"/>
</dbReference>
<accession>Q114U5</accession>
<dbReference type="KEGG" id="ter:Tery_1715"/>
<reference evidence="2" key="1">
    <citation type="submission" date="2006-06" db="EMBL/GenBank/DDBJ databases">
        <title>Complete sequence of Trichodesmium erythraeum IMS101.</title>
        <authorList>
            <consortium name="US DOE Joint Genome Institute"/>
            <person name="Copeland A."/>
            <person name="Lucas S."/>
            <person name="Lapidus A."/>
            <person name="Barry K."/>
            <person name="Detter J.C."/>
            <person name="Glavina del Rio T."/>
            <person name="Hammon N."/>
            <person name="Israni S."/>
            <person name="Dalin E."/>
            <person name="Tice H."/>
            <person name="Pitluck S."/>
            <person name="Kiss H."/>
            <person name="Munk A.C."/>
            <person name="Brettin T."/>
            <person name="Bruce D."/>
            <person name="Han C."/>
            <person name="Tapia R."/>
            <person name="Gilna P."/>
            <person name="Schmutz J."/>
            <person name="Larimer F."/>
            <person name="Land M."/>
            <person name="Hauser L."/>
            <person name="Kyrpides N."/>
            <person name="Kim E."/>
            <person name="Richardson P."/>
        </authorList>
    </citation>
    <scope>NUCLEOTIDE SEQUENCE [LARGE SCALE GENOMIC DNA]</scope>
    <source>
        <strain evidence="2">IMS101</strain>
    </source>
</reference>
<dbReference type="Gene3D" id="3.40.50.720">
    <property type="entry name" value="NAD(P)-binding Rossmann-like Domain"/>
    <property type="match status" value="1"/>
</dbReference>